<accession>A0A8X6HBA9</accession>
<dbReference type="Proteomes" id="UP000887116">
    <property type="component" value="Unassembled WGS sequence"/>
</dbReference>
<dbReference type="AlphaFoldDB" id="A0A8X6HBA9"/>
<sequence length="82" mass="9273">MSMIKKEDTGAVKAYAVQSTSVNRDQGINDNPQTAVHQISSTEGVLLFSMGKVLGNAVNEEVPKYFAEHFIRLFLYFARFEW</sequence>
<comment type="caution">
    <text evidence="1">The sequence shown here is derived from an EMBL/GenBank/DDBJ whole genome shotgun (WGS) entry which is preliminary data.</text>
</comment>
<evidence type="ECO:0000313" key="1">
    <source>
        <dbReference type="EMBL" id="GFQ70727.1"/>
    </source>
</evidence>
<reference evidence="1" key="1">
    <citation type="submission" date="2020-07" db="EMBL/GenBank/DDBJ databases">
        <title>Multicomponent nature underlies the extraordinary mechanical properties of spider dragline silk.</title>
        <authorList>
            <person name="Kono N."/>
            <person name="Nakamura H."/>
            <person name="Mori M."/>
            <person name="Yoshida Y."/>
            <person name="Ohtoshi R."/>
            <person name="Malay A.D."/>
            <person name="Moran D.A.P."/>
            <person name="Tomita M."/>
            <person name="Numata K."/>
            <person name="Arakawa K."/>
        </authorList>
    </citation>
    <scope>NUCLEOTIDE SEQUENCE</scope>
</reference>
<evidence type="ECO:0000313" key="2">
    <source>
        <dbReference type="Proteomes" id="UP000887116"/>
    </source>
</evidence>
<name>A0A8X6HBA9_TRICU</name>
<proteinExistence type="predicted"/>
<organism evidence="1 2">
    <name type="scientific">Trichonephila clavata</name>
    <name type="common">Joro spider</name>
    <name type="synonym">Nephila clavata</name>
    <dbReference type="NCBI Taxonomy" id="2740835"/>
    <lineage>
        <taxon>Eukaryota</taxon>
        <taxon>Metazoa</taxon>
        <taxon>Ecdysozoa</taxon>
        <taxon>Arthropoda</taxon>
        <taxon>Chelicerata</taxon>
        <taxon>Arachnida</taxon>
        <taxon>Araneae</taxon>
        <taxon>Araneomorphae</taxon>
        <taxon>Entelegynae</taxon>
        <taxon>Araneoidea</taxon>
        <taxon>Nephilidae</taxon>
        <taxon>Trichonephila</taxon>
    </lineage>
</organism>
<dbReference type="EMBL" id="BMAO01011002">
    <property type="protein sequence ID" value="GFQ70727.1"/>
    <property type="molecule type" value="Genomic_DNA"/>
</dbReference>
<gene>
    <name evidence="1" type="ORF">TNCT_456011</name>
</gene>
<protein>
    <submittedName>
        <fullName evidence="1">Uncharacterized protein</fullName>
    </submittedName>
</protein>
<keyword evidence="2" id="KW-1185">Reference proteome</keyword>